<dbReference type="AlphaFoldDB" id="T1C1Y5"/>
<reference evidence="9" key="1">
    <citation type="submission" date="2013-08" db="EMBL/GenBank/DDBJ databases">
        <authorList>
            <person name="Mendez C."/>
            <person name="Richter M."/>
            <person name="Ferrer M."/>
            <person name="Sanchez J."/>
        </authorList>
    </citation>
    <scope>NUCLEOTIDE SEQUENCE</scope>
</reference>
<dbReference type="Pfam" id="PF03600">
    <property type="entry name" value="CitMHS"/>
    <property type="match status" value="1"/>
</dbReference>
<evidence type="ECO:0000256" key="4">
    <source>
        <dbReference type="ARBA" id="ARBA00022737"/>
    </source>
</evidence>
<keyword evidence="3 7" id="KW-0812">Transmembrane</keyword>
<dbReference type="PANTHER" id="PTHR43652">
    <property type="entry name" value="BASIC AMINO ACID ANTIPORTER YFCC-RELATED"/>
    <property type="match status" value="1"/>
</dbReference>
<keyword evidence="4" id="KW-0677">Repeat</keyword>
<feature type="transmembrane region" description="Helical" evidence="7">
    <location>
        <begin position="56"/>
        <end position="83"/>
    </location>
</feature>
<dbReference type="PANTHER" id="PTHR43652:SF2">
    <property type="entry name" value="BASIC AMINO ACID ANTIPORTER YFCC-RELATED"/>
    <property type="match status" value="1"/>
</dbReference>
<protein>
    <submittedName>
        <fullName evidence="9">Citrate transporter</fullName>
    </submittedName>
</protein>
<dbReference type="GO" id="GO:0005886">
    <property type="term" value="C:plasma membrane"/>
    <property type="evidence" value="ECO:0007669"/>
    <property type="project" value="TreeGrafter"/>
</dbReference>
<organism evidence="9">
    <name type="scientific">mine drainage metagenome</name>
    <dbReference type="NCBI Taxonomy" id="410659"/>
    <lineage>
        <taxon>unclassified sequences</taxon>
        <taxon>metagenomes</taxon>
        <taxon>ecological metagenomes</taxon>
    </lineage>
</organism>
<gene>
    <name evidence="9" type="ORF">B1B_00188</name>
</gene>
<feature type="non-terminal residue" evidence="9">
    <location>
        <position position="1"/>
    </location>
</feature>
<evidence type="ECO:0000256" key="1">
    <source>
        <dbReference type="ARBA" id="ARBA00004141"/>
    </source>
</evidence>
<dbReference type="EMBL" id="AUZY01000142">
    <property type="protein sequence ID" value="EQD79481.1"/>
    <property type="molecule type" value="Genomic_DNA"/>
</dbReference>
<comment type="subcellular location">
    <subcellularLocation>
        <location evidence="1">Membrane</location>
        <topology evidence="1">Multi-pass membrane protein</topology>
    </subcellularLocation>
</comment>
<name>T1C1Y5_9ZZZZ</name>
<proteinExistence type="predicted"/>
<evidence type="ECO:0000256" key="6">
    <source>
        <dbReference type="ARBA" id="ARBA00023136"/>
    </source>
</evidence>
<evidence type="ECO:0000259" key="8">
    <source>
        <dbReference type="Pfam" id="PF03600"/>
    </source>
</evidence>
<accession>T1C1Y5</accession>
<feature type="transmembrane region" description="Helical" evidence="7">
    <location>
        <begin position="104"/>
        <end position="127"/>
    </location>
</feature>
<evidence type="ECO:0000256" key="2">
    <source>
        <dbReference type="ARBA" id="ARBA00022448"/>
    </source>
</evidence>
<comment type="caution">
    <text evidence="9">The sequence shown here is derived from an EMBL/GenBank/DDBJ whole genome shotgun (WGS) entry which is preliminary data.</text>
</comment>
<keyword evidence="6 7" id="KW-0472">Membrane</keyword>
<evidence type="ECO:0000256" key="3">
    <source>
        <dbReference type="ARBA" id="ARBA00022692"/>
    </source>
</evidence>
<dbReference type="InterPro" id="IPR004680">
    <property type="entry name" value="Cit_transptr-like_dom"/>
</dbReference>
<reference evidence="9" key="2">
    <citation type="journal article" date="2014" name="ISME J.">
        <title>Microbial stratification in low pH oxic and suboxic macroscopic growths along an acid mine drainage.</title>
        <authorList>
            <person name="Mendez-Garcia C."/>
            <person name="Mesa V."/>
            <person name="Sprenger R.R."/>
            <person name="Richter M."/>
            <person name="Diez M.S."/>
            <person name="Solano J."/>
            <person name="Bargiela R."/>
            <person name="Golyshina O.V."/>
            <person name="Manteca A."/>
            <person name="Ramos J.L."/>
            <person name="Gallego J.R."/>
            <person name="Llorente I."/>
            <person name="Martins Dos Santos V.A."/>
            <person name="Jensen O.N."/>
            <person name="Pelaez A.I."/>
            <person name="Sanchez J."/>
            <person name="Ferrer M."/>
        </authorList>
    </citation>
    <scope>NUCLEOTIDE SEQUENCE</scope>
</reference>
<sequence>TAVTESGAAGQIASTLLSTGLRSPWSVLALLLIVTLLMTNIIPNVAAVVVMAPVGLAFASILSIHPLPLLMAIGYGATLPYLTPVGHPVNLLSLDIAGYRFQDFLRFGIPLTAISVVVMILLIPVVFPF</sequence>
<dbReference type="GO" id="GO:0055085">
    <property type="term" value="P:transmembrane transport"/>
    <property type="evidence" value="ECO:0007669"/>
    <property type="project" value="InterPro"/>
</dbReference>
<keyword evidence="2" id="KW-0813">Transport</keyword>
<evidence type="ECO:0000256" key="5">
    <source>
        <dbReference type="ARBA" id="ARBA00022989"/>
    </source>
</evidence>
<evidence type="ECO:0000313" key="9">
    <source>
        <dbReference type="EMBL" id="EQD79481.1"/>
    </source>
</evidence>
<feature type="domain" description="Citrate transporter-like" evidence="8">
    <location>
        <begin position="2"/>
        <end position="127"/>
    </location>
</feature>
<evidence type="ECO:0000256" key="7">
    <source>
        <dbReference type="SAM" id="Phobius"/>
    </source>
</evidence>
<keyword evidence="5 7" id="KW-1133">Transmembrane helix</keyword>
<dbReference type="InterPro" id="IPR051679">
    <property type="entry name" value="DASS-Related_Transporters"/>
</dbReference>